<reference evidence="1 2" key="1">
    <citation type="submission" date="2010-12" db="EMBL/GenBank/DDBJ databases">
        <title>Complete sequence of Desulfurispirillum indicum S5.</title>
        <authorList>
            <consortium name="US DOE Joint Genome Institute"/>
            <person name="Lucas S."/>
            <person name="Copeland A."/>
            <person name="Lapidus A."/>
            <person name="Cheng J.-F."/>
            <person name="Goodwin L."/>
            <person name="Pitluck S."/>
            <person name="Chertkov O."/>
            <person name="Held B."/>
            <person name="Detter J.C."/>
            <person name="Han C."/>
            <person name="Tapia R."/>
            <person name="Land M."/>
            <person name="Hauser L."/>
            <person name="Kyrpides N."/>
            <person name="Ivanova N."/>
            <person name="Mikhailova N."/>
            <person name="Haggblom M."/>
            <person name="Rauschenbach I."/>
            <person name="Bini E."/>
            <person name="Woyke T."/>
        </authorList>
    </citation>
    <scope>NUCLEOTIDE SEQUENCE [LARGE SCALE GENOMIC DNA]</scope>
    <source>
        <strain evidence="2">ATCC BAA-1389 / DSM 22839 / S5</strain>
    </source>
</reference>
<name>E6W3N6_DESIS</name>
<evidence type="ECO:0000313" key="2">
    <source>
        <dbReference type="Proteomes" id="UP000002572"/>
    </source>
</evidence>
<evidence type="ECO:0008006" key="3">
    <source>
        <dbReference type="Google" id="ProtNLM"/>
    </source>
</evidence>
<evidence type="ECO:0000313" key="1">
    <source>
        <dbReference type="EMBL" id="ADU66917.1"/>
    </source>
</evidence>
<dbReference type="STRING" id="653733.Selin_2197"/>
<protein>
    <recommendedName>
        <fullName evidence="3">N-acetyltransferase domain-containing protein</fullName>
    </recommendedName>
</protein>
<proteinExistence type="predicted"/>
<dbReference type="InParanoid" id="E6W3N6"/>
<dbReference type="Proteomes" id="UP000002572">
    <property type="component" value="Chromosome"/>
</dbReference>
<dbReference type="EMBL" id="CP002432">
    <property type="protein sequence ID" value="ADU66917.1"/>
    <property type="molecule type" value="Genomic_DNA"/>
</dbReference>
<accession>E6W3N6</accession>
<dbReference type="AlphaFoldDB" id="E6W3N6"/>
<keyword evidence="2" id="KW-1185">Reference proteome</keyword>
<sequence>MRGEVSYVTERAAIGDLNSLFEHYEKIFGNDLIPQEEFTKWMVKNPSICHKVMCVKSYNEQSNSRVAGFFDFEPLTSHAHKRLVRGVIEGWGLSAKDILSPRTTPKSYYIGSVGTTSRSQKDRAATLLSALEHIKRINEKRAITLLTNPITPDGLRLCKGFGFRPVNEDRPRGIWTLELPAGGHVPRYERKVLKAIVGHA</sequence>
<dbReference type="KEGG" id="din:Selin_2197"/>
<gene>
    <name evidence="1" type="ordered locus">Selin_2197</name>
</gene>
<dbReference type="HOGENOM" id="CLU_1364370_0_0_0"/>
<organism evidence="1 2">
    <name type="scientific">Desulfurispirillum indicum (strain ATCC BAA-1389 / DSM 22839 / S5)</name>
    <dbReference type="NCBI Taxonomy" id="653733"/>
    <lineage>
        <taxon>Bacteria</taxon>
        <taxon>Pseudomonadati</taxon>
        <taxon>Chrysiogenota</taxon>
        <taxon>Chrysiogenia</taxon>
        <taxon>Chrysiogenales</taxon>
        <taxon>Chrysiogenaceae</taxon>
        <taxon>Desulfurispirillum</taxon>
    </lineage>
</organism>